<evidence type="ECO:0000313" key="3">
    <source>
        <dbReference type="Proteomes" id="UP000431264"/>
    </source>
</evidence>
<sequence>MKKVIIALALISNCIAFAQIKVIETTPVVRLGSIGQNDMFIQHEGEEYTFFYKNVEKEEETNTRSFSFKDIDNDFAKLQEIIVSGFNADPLLDIKLELPNQFVWLHYSKNLDRTFVQFMSKNKNNEVTGVSKAFTLSQIDKLFEKKATNGKSKKKADDVMSEFK</sequence>
<evidence type="ECO:0000256" key="1">
    <source>
        <dbReference type="SAM" id="SignalP"/>
    </source>
</evidence>
<name>A0A6I4ILL1_9FLAO</name>
<gene>
    <name evidence="2" type="ORF">GOQ30_09245</name>
</gene>
<dbReference type="RefSeq" id="WP_140997726.1">
    <property type="nucleotide sequence ID" value="NZ_VDCZ01000006.1"/>
</dbReference>
<reference evidence="3" key="1">
    <citation type="submission" date="2019-05" db="EMBL/GenBank/DDBJ databases">
        <title>Flavobacterium profundi sp. nov., isolated from a deep-sea seamount.</title>
        <authorList>
            <person name="Zhang D.-C."/>
        </authorList>
    </citation>
    <scope>NUCLEOTIDE SEQUENCE [LARGE SCALE GENOMIC DNA]</scope>
    <source>
        <strain evidence="3">TP390</strain>
    </source>
</reference>
<keyword evidence="1" id="KW-0732">Signal</keyword>
<accession>A0A6I4ILL1</accession>
<comment type="caution">
    <text evidence="2">The sequence shown here is derived from an EMBL/GenBank/DDBJ whole genome shotgun (WGS) entry which is preliminary data.</text>
</comment>
<protein>
    <submittedName>
        <fullName evidence="2">Uncharacterized protein</fullName>
    </submittedName>
</protein>
<proteinExistence type="predicted"/>
<dbReference type="AlphaFoldDB" id="A0A6I4ILL1"/>
<evidence type="ECO:0000313" key="2">
    <source>
        <dbReference type="EMBL" id="MVO09341.1"/>
    </source>
</evidence>
<organism evidence="2 3">
    <name type="scientific">Flavobacterium profundi</name>
    <dbReference type="NCBI Taxonomy" id="1774945"/>
    <lineage>
        <taxon>Bacteria</taxon>
        <taxon>Pseudomonadati</taxon>
        <taxon>Bacteroidota</taxon>
        <taxon>Flavobacteriia</taxon>
        <taxon>Flavobacteriales</taxon>
        <taxon>Flavobacteriaceae</taxon>
        <taxon>Flavobacterium</taxon>
    </lineage>
</organism>
<dbReference type="OrthoDB" id="1248654at2"/>
<dbReference type="Proteomes" id="UP000431264">
    <property type="component" value="Unassembled WGS sequence"/>
</dbReference>
<feature type="signal peptide" evidence="1">
    <location>
        <begin position="1"/>
        <end position="18"/>
    </location>
</feature>
<keyword evidence="3" id="KW-1185">Reference proteome</keyword>
<feature type="chain" id="PRO_5026321576" evidence="1">
    <location>
        <begin position="19"/>
        <end position="164"/>
    </location>
</feature>
<dbReference type="EMBL" id="WQLW01000006">
    <property type="protein sequence ID" value="MVO09341.1"/>
    <property type="molecule type" value="Genomic_DNA"/>
</dbReference>